<organism evidence="1 2">
    <name type="scientific">Deinococcus seoulensis</name>
    <dbReference type="NCBI Taxonomy" id="1837379"/>
    <lineage>
        <taxon>Bacteria</taxon>
        <taxon>Thermotogati</taxon>
        <taxon>Deinococcota</taxon>
        <taxon>Deinococci</taxon>
        <taxon>Deinococcales</taxon>
        <taxon>Deinococcaceae</taxon>
        <taxon>Deinococcus</taxon>
    </lineage>
</organism>
<evidence type="ECO:0000313" key="2">
    <source>
        <dbReference type="Proteomes" id="UP000634308"/>
    </source>
</evidence>
<comment type="caution">
    <text evidence="1">The sequence shown here is derived from an EMBL/GenBank/DDBJ whole genome shotgun (WGS) entry which is preliminary data.</text>
</comment>
<protein>
    <submittedName>
        <fullName evidence="1">Uncharacterized protein</fullName>
    </submittedName>
</protein>
<dbReference type="EMBL" id="BMQM01000022">
    <property type="protein sequence ID" value="GGR65727.1"/>
    <property type="molecule type" value="Genomic_DNA"/>
</dbReference>
<proteinExistence type="predicted"/>
<reference evidence="2" key="1">
    <citation type="journal article" date="2019" name="Int. J. Syst. Evol. Microbiol.">
        <title>The Global Catalogue of Microorganisms (GCM) 10K type strain sequencing project: providing services to taxonomists for standard genome sequencing and annotation.</title>
        <authorList>
            <consortium name="The Broad Institute Genomics Platform"/>
            <consortium name="The Broad Institute Genome Sequencing Center for Infectious Disease"/>
            <person name="Wu L."/>
            <person name="Ma J."/>
        </authorList>
    </citation>
    <scope>NUCLEOTIDE SEQUENCE [LARGE SCALE GENOMIC DNA]</scope>
    <source>
        <strain evidence="2">JCM 31404</strain>
    </source>
</reference>
<name>A0ABQ2RXF7_9DEIO</name>
<dbReference type="RefSeq" id="WP_189065815.1">
    <property type="nucleotide sequence ID" value="NZ_BMQM01000022.1"/>
</dbReference>
<sequence>MEDFYKGFAIRVTGTAQSGFTAAFQERGHPAATTGRLDNLISFEPNQFSDERQVIDRIKAHIDGTDPLPQRV</sequence>
<evidence type="ECO:0000313" key="1">
    <source>
        <dbReference type="EMBL" id="GGR65727.1"/>
    </source>
</evidence>
<gene>
    <name evidence="1" type="ORF">GCM10008959_30070</name>
</gene>
<keyword evidence="2" id="KW-1185">Reference proteome</keyword>
<accession>A0ABQ2RXF7</accession>
<dbReference type="Proteomes" id="UP000634308">
    <property type="component" value="Unassembled WGS sequence"/>
</dbReference>